<keyword evidence="3" id="KW-0969">Cilium</keyword>
<name>A0A3B1B4H3_9ZZZZ</name>
<dbReference type="EMBL" id="UOFU01000185">
    <property type="protein sequence ID" value="VAW99956.1"/>
    <property type="molecule type" value="Genomic_DNA"/>
</dbReference>
<dbReference type="InterPro" id="IPR011006">
    <property type="entry name" value="CheY-like_superfamily"/>
</dbReference>
<feature type="domain" description="Response regulatory" evidence="2">
    <location>
        <begin position="10"/>
        <end position="127"/>
    </location>
</feature>
<dbReference type="Pfam" id="PF00072">
    <property type="entry name" value="Response_reg"/>
    <property type="match status" value="2"/>
</dbReference>
<dbReference type="PANTHER" id="PTHR44591">
    <property type="entry name" value="STRESS RESPONSE REGULATOR PROTEIN 1"/>
    <property type="match status" value="1"/>
</dbReference>
<dbReference type="SMART" id="SM00448">
    <property type="entry name" value="REC"/>
    <property type="match status" value="2"/>
</dbReference>
<reference evidence="3" key="1">
    <citation type="submission" date="2018-06" db="EMBL/GenBank/DDBJ databases">
        <authorList>
            <person name="Zhirakovskaya E."/>
        </authorList>
    </citation>
    <scope>NUCLEOTIDE SEQUENCE</scope>
</reference>
<dbReference type="PROSITE" id="PS50110">
    <property type="entry name" value="RESPONSE_REGULATORY"/>
    <property type="match status" value="2"/>
</dbReference>
<dbReference type="Gene3D" id="3.40.50.2300">
    <property type="match status" value="2"/>
</dbReference>
<evidence type="ECO:0000256" key="1">
    <source>
        <dbReference type="ARBA" id="ARBA00022553"/>
    </source>
</evidence>
<keyword evidence="3" id="KW-0282">Flagellum</keyword>
<dbReference type="SUPFAM" id="SSF52172">
    <property type="entry name" value="CheY-like"/>
    <property type="match status" value="2"/>
</dbReference>
<dbReference type="InterPro" id="IPR001789">
    <property type="entry name" value="Sig_transdc_resp-reg_receiver"/>
</dbReference>
<proteinExistence type="predicted"/>
<keyword evidence="1" id="KW-0597">Phosphoprotein</keyword>
<accession>A0A3B1B4H3</accession>
<feature type="domain" description="Response regulatory" evidence="2">
    <location>
        <begin position="146"/>
        <end position="263"/>
    </location>
</feature>
<gene>
    <name evidence="3" type="ORF">MNBD_GAMMA20-1661</name>
</gene>
<organism evidence="3">
    <name type="scientific">hydrothermal vent metagenome</name>
    <dbReference type="NCBI Taxonomy" id="652676"/>
    <lineage>
        <taxon>unclassified sequences</taxon>
        <taxon>metagenomes</taxon>
        <taxon>ecological metagenomes</taxon>
    </lineage>
</organism>
<dbReference type="AlphaFoldDB" id="A0A3B1B4H3"/>
<keyword evidence="3" id="KW-0675">Receptor</keyword>
<sequence>MAEIGLENLHVILVEPSMAQHRIISNYLQLLGVSHVQWARKGEDALASLTPPAPDLIISAMHLPDMTGTELLETIRRGDMQPDVPFMLVSSETHYRYLEPIRQAGAIALLPKPFELEQLRTALYATLDYFDPGTLETDSVLLEDLSVLLVDDSGLARRHIGRILTSMGIENLTEAENGQQAFELVMQNYYDLIITDLNMPEMDGKEFVEHVRQESEQASVPILMISSEQDASRLAGVQQAGVSAMCDKPFDAASIKQLIENIIE</sequence>
<evidence type="ECO:0000259" key="2">
    <source>
        <dbReference type="PROSITE" id="PS50110"/>
    </source>
</evidence>
<evidence type="ECO:0000313" key="3">
    <source>
        <dbReference type="EMBL" id="VAW99956.1"/>
    </source>
</evidence>
<protein>
    <submittedName>
        <fullName evidence="3">Chemotaxis regulator - transmits chemoreceptor signals to flagellar motor components CheY</fullName>
    </submittedName>
</protein>
<keyword evidence="3" id="KW-0966">Cell projection</keyword>
<dbReference type="InterPro" id="IPR050595">
    <property type="entry name" value="Bact_response_regulator"/>
</dbReference>
<dbReference type="GO" id="GO:0000160">
    <property type="term" value="P:phosphorelay signal transduction system"/>
    <property type="evidence" value="ECO:0007669"/>
    <property type="project" value="InterPro"/>
</dbReference>
<dbReference type="PANTHER" id="PTHR44591:SF3">
    <property type="entry name" value="RESPONSE REGULATORY DOMAIN-CONTAINING PROTEIN"/>
    <property type="match status" value="1"/>
</dbReference>